<organism evidence="6 7">
    <name type="scientific">Rhodoferax mekongensis</name>
    <dbReference type="NCBI Taxonomy" id="3068341"/>
    <lineage>
        <taxon>Bacteria</taxon>
        <taxon>Pseudomonadati</taxon>
        <taxon>Pseudomonadota</taxon>
        <taxon>Betaproteobacteria</taxon>
        <taxon>Burkholderiales</taxon>
        <taxon>Comamonadaceae</taxon>
        <taxon>Rhodoferax</taxon>
    </lineage>
</organism>
<evidence type="ECO:0000256" key="3">
    <source>
        <dbReference type="ARBA" id="ARBA00023163"/>
    </source>
</evidence>
<dbReference type="RefSeq" id="WP_313868148.1">
    <property type="nucleotide sequence ID" value="NZ_CP132507.1"/>
</dbReference>
<evidence type="ECO:0000259" key="4">
    <source>
        <dbReference type="PROSITE" id="PS50042"/>
    </source>
</evidence>
<dbReference type="InterPro" id="IPR018490">
    <property type="entry name" value="cNMP-bd_dom_sf"/>
</dbReference>
<gene>
    <name evidence="6" type="ORF">RAN89_02785</name>
</gene>
<evidence type="ECO:0000259" key="5">
    <source>
        <dbReference type="PROSITE" id="PS51063"/>
    </source>
</evidence>
<dbReference type="CDD" id="cd00038">
    <property type="entry name" value="CAP_ED"/>
    <property type="match status" value="1"/>
</dbReference>
<keyword evidence="7" id="KW-1185">Reference proteome</keyword>
<keyword evidence="1" id="KW-0805">Transcription regulation</keyword>
<dbReference type="SMART" id="SM00419">
    <property type="entry name" value="HTH_CRP"/>
    <property type="match status" value="1"/>
</dbReference>
<dbReference type="Pfam" id="PF13545">
    <property type="entry name" value="HTH_Crp_2"/>
    <property type="match status" value="1"/>
</dbReference>
<proteinExistence type="predicted"/>
<accession>A0ABZ0B380</accession>
<dbReference type="InterPro" id="IPR012318">
    <property type="entry name" value="HTH_CRP"/>
</dbReference>
<dbReference type="Gene3D" id="1.10.10.10">
    <property type="entry name" value="Winged helix-like DNA-binding domain superfamily/Winged helix DNA-binding domain"/>
    <property type="match status" value="1"/>
</dbReference>
<dbReference type="InterPro" id="IPR050397">
    <property type="entry name" value="Env_Response_Regulators"/>
</dbReference>
<protein>
    <submittedName>
        <fullName evidence="6">Crp/Fnr family transcriptional regulator</fullName>
    </submittedName>
</protein>
<reference evidence="6 7" key="1">
    <citation type="submission" date="2023-08" db="EMBL/GenBank/DDBJ databases">
        <title>Rhodoferax potami sp. nov. and Rhodoferax mekongensis sp. nov., isolated from the Mekong River in Thailand.</title>
        <authorList>
            <person name="Kitikhun S."/>
            <person name="Charoenyingcharoen P."/>
            <person name="Siriarchawattana P."/>
            <person name="Likhitrattanapisal S."/>
            <person name="Nilsakha T."/>
            <person name="Chanpet A."/>
            <person name="Rattanawaree P."/>
            <person name="Ingsriswang S."/>
        </authorList>
    </citation>
    <scope>NUCLEOTIDE SEQUENCE [LARGE SCALE GENOMIC DNA]</scope>
    <source>
        <strain evidence="6 7">TBRC 17307</strain>
    </source>
</reference>
<dbReference type="InterPro" id="IPR014710">
    <property type="entry name" value="RmlC-like_jellyroll"/>
</dbReference>
<dbReference type="PANTHER" id="PTHR24567">
    <property type="entry name" value="CRP FAMILY TRANSCRIPTIONAL REGULATORY PROTEIN"/>
    <property type="match status" value="1"/>
</dbReference>
<dbReference type="SUPFAM" id="SSF51206">
    <property type="entry name" value="cAMP-binding domain-like"/>
    <property type="match status" value="1"/>
</dbReference>
<feature type="domain" description="HTH crp-type" evidence="5">
    <location>
        <begin position="150"/>
        <end position="222"/>
    </location>
</feature>
<sequence length="231" mass="25285">MAHSKTELLKKMSVNPWFATLPLAERKAMLAVAVVQPLAVGESVYRKGDVSGGFYGVLSGLLRVSATGEDGREGILSVLEPGNWFGETTLLDGQTRPHDVTAVQEGEVLVITAADFKRLMQRLGFAHGMTTLLCARVRGLFGLIEDTMLRSTRMRVARRLITLAKGDMTMAAQTRQGVQVSHEELAMMLGVTRQTLAKELKYFVREGALALGYGHIDFLDTALLRHEAALD</sequence>
<dbReference type="PROSITE" id="PS51063">
    <property type="entry name" value="HTH_CRP_2"/>
    <property type="match status" value="1"/>
</dbReference>
<keyword evidence="2" id="KW-0238">DNA-binding</keyword>
<evidence type="ECO:0000256" key="2">
    <source>
        <dbReference type="ARBA" id="ARBA00023125"/>
    </source>
</evidence>
<dbReference type="PANTHER" id="PTHR24567:SF74">
    <property type="entry name" value="HTH-TYPE TRANSCRIPTIONAL REGULATOR ARCR"/>
    <property type="match status" value="1"/>
</dbReference>
<dbReference type="InterPro" id="IPR036388">
    <property type="entry name" value="WH-like_DNA-bd_sf"/>
</dbReference>
<dbReference type="InterPro" id="IPR000595">
    <property type="entry name" value="cNMP-bd_dom"/>
</dbReference>
<keyword evidence="3" id="KW-0804">Transcription</keyword>
<dbReference type="Pfam" id="PF00027">
    <property type="entry name" value="cNMP_binding"/>
    <property type="match status" value="1"/>
</dbReference>
<feature type="domain" description="Cyclic nucleotide-binding" evidence="4">
    <location>
        <begin position="17"/>
        <end position="120"/>
    </location>
</feature>
<evidence type="ECO:0000313" key="7">
    <source>
        <dbReference type="Proteomes" id="UP001302257"/>
    </source>
</evidence>
<name>A0ABZ0B380_9BURK</name>
<dbReference type="Gene3D" id="2.60.120.10">
    <property type="entry name" value="Jelly Rolls"/>
    <property type="match status" value="1"/>
</dbReference>
<dbReference type="SUPFAM" id="SSF46785">
    <property type="entry name" value="Winged helix' DNA-binding domain"/>
    <property type="match status" value="1"/>
</dbReference>
<dbReference type="Proteomes" id="UP001302257">
    <property type="component" value="Chromosome"/>
</dbReference>
<evidence type="ECO:0000256" key="1">
    <source>
        <dbReference type="ARBA" id="ARBA00023015"/>
    </source>
</evidence>
<evidence type="ECO:0000313" key="6">
    <source>
        <dbReference type="EMBL" id="WNO05372.1"/>
    </source>
</evidence>
<dbReference type="EMBL" id="CP132507">
    <property type="protein sequence ID" value="WNO05372.1"/>
    <property type="molecule type" value="Genomic_DNA"/>
</dbReference>
<dbReference type="InterPro" id="IPR036390">
    <property type="entry name" value="WH_DNA-bd_sf"/>
</dbReference>
<dbReference type="PROSITE" id="PS50042">
    <property type="entry name" value="CNMP_BINDING_3"/>
    <property type="match status" value="1"/>
</dbReference>
<dbReference type="SMART" id="SM00100">
    <property type="entry name" value="cNMP"/>
    <property type="match status" value="1"/>
</dbReference>